<dbReference type="Pfam" id="PF03457">
    <property type="entry name" value="HA"/>
    <property type="match status" value="1"/>
</dbReference>
<protein>
    <recommendedName>
        <fullName evidence="1">Helicase-associated domain-containing protein</fullName>
    </recommendedName>
</protein>
<dbReference type="Gene3D" id="6.10.140.530">
    <property type="match status" value="1"/>
</dbReference>
<dbReference type="InterPro" id="IPR005114">
    <property type="entry name" value="Helicase_assoc"/>
</dbReference>
<proteinExistence type="predicted"/>
<comment type="caution">
    <text evidence="2">The sequence shown here is derived from an EMBL/GenBank/DDBJ whole genome shotgun (WGS) entry which is preliminary data.</text>
</comment>
<evidence type="ECO:0000313" key="3">
    <source>
        <dbReference type="Proteomes" id="UP001050808"/>
    </source>
</evidence>
<name>A0ABQ3QRM4_9ACTN</name>
<evidence type="ECO:0000313" key="2">
    <source>
        <dbReference type="EMBL" id="GHI39921.1"/>
    </source>
</evidence>
<accession>A0ABQ3QRM4</accession>
<dbReference type="RefSeq" id="WP_189971159.1">
    <property type="nucleotide sequence ID" value="NZ_BMUA01000044.1"/>
</dbReference>
<keyword evidence="3" id="KW-1185">Reference proteome</keyword>
<feature type="domain" description="Helicase-associated" evidence="1">
    <location>
        <begin position="45"/>
        <end position="107"/>
    </location>
</feature>
<evidence type="ECO:0000259" key="1">
    <source>
        <dbReference type="Pfam" id="PF03457"/>
    </source>
</evidence>
<dbReference type="EMBL" id="BNDY01000017">
    <property type="protein sequence ID" value="GHI39921.1"/>
    <property type="molecule type" value="Genomic_DNA"/>
</dbReference>
<sequence length="126" mass="14088">MTPNPCPPHGRRVRARACTGVEAAVRPRRTAPDARAKSGPARGGEAFTRSLAALAQYAEREQRTLVPRQHTEHITLDGQHHDERLGVWVSNQKNRRDNLNAARLAELGLDWVQADRARVTWAADVR</sequence>
<organism evidence="2 3">
    <name type="scientific">Streptomyces violascens</name>
    <dbReference type="NCBI Taxonomy" id="67381"/>
    <lineage>
        <taxon>Bacteria</taxon>
        <taxon>Bacillati</taxon>
        <taxon>Actinomycetota</taxon>
        <taxon>Actinomycetes</taxon>
        <taxon>Kitasatosporales</taxon>
        <taxon>Streptomycetaceae</taxon>
        <taxon>Streptomyces</taxon>
    </lineage>
</organism>
<gene>
    <name evidence="2" type="ORF">Sviol_43290</name>
</gene>
<dbReference type="Proteomes" id="UP001050808">
    <property type="component" value="Unassembled WGS sequence"/>
</dbReference>
<reference evidence="2" key="1">
    <citation type="submission" date="2024-05" db="EMBL/GenBank/DDBJ databases">
        <title>Whole genome shotgun sequence of Streptomyces violascens NBRC 12920.</title>
        <authorList>
            <person name="Komaki H."/>
            <person name="Tamura T."/>
        </authorList>
    </citation>
    <scope>NUCLEOTIDE SEQUENCE</scope>
    <source>
        <strain evidence="2">NBRC 12920</strain>
    </source>
</reference>